<dbReference type="PANTHER" id="PTHR46579:SF1">
    <property type="entry name" value="F5_8 TYPE C DOMAIN-CONTAINING PROTEIN"/>
    <property type="match status" value="1"/>
</dbReference>
<dbReference type="EnsemblMetazoa" id="AALFPA23_005651.R7239">
    <property type="protein sequence ID" value="AALFPA23_005651.P7239"/>
    <property type="gene ID" value="AALFPA23_005651"/>
</dbReference>
<evidence type="ECO:0000313" key="2">
    <source>
        <dbReference type="Proteomes" id="UP000069940"/>
    </source>
</evidence>
<name>A0ABM1Y4J6_AEDAL</name>
<dbReference type="Proteomes" id="UP000069940">
    <property type="component" value="Unassembled WGS sequence"/>
</dbReference>
<sequence length="671" mass="77425">MIMLLHIFIRHNLTNSALEDFLRLINVMVGFSSLPTTYYSFTSYFGTQQFVRHYVCKGCGLYMDENSEEMCNICGKSEKTFFISFDLASAIKTVILRNWEQIQEYKSSLVDGEISDILQGKVARKIYDACNSYNILISFNTDGVAAFNSNIKKSLWPILVTINNLPPVLRYIRKNIIVAGLWLSHGEPDLDIFMKPFLGQLKDLADEGFTVLNDVFCKVITICCCVDSVARCKLQQIKQFNGYEACSFCLHPGYLTENNQVRYKYLECQNRNHQDTVRAMDLCMKRGVTISGIKGVSSLLVIPYFDVIVNCPVDYMHAVFLGVCKQLGGLWFDYSNNEYCIKRHIEKIDNIMSSIRVFQECSRSPRKITDRKMWKANEWQNWLLIYSSVCLRNILPQAYYDHFQLLVEGIQKLLSIHLTEYDIAETGRLLKRFVQGCETLYGIDEMKYNVHLLLHIPACVNNFGPLWAFSLFCFEDMNGVLKKYIKGSNQPIIQIASRCKLAQERDNINLSKIKNQEVQEFCKSLCAAKLKSKCLNPNYKISNQLKSTLGDAMQDNVMEERSLLKWNRFTFKPGKVTFVTNSVHKSDDATFTMQVKDKTVYGTITRILVCNSDNYLIYKPIIIQNEQNLVIGEETNNEVLVKVNNSIRKCVRIHANQKMFIRIIQYVPWVD</sequence>
<dbReference type="InterPro" id="IPR004242">
    <property type="entry name" value="Transposase_21"/>
</dbReference>
<evidence type="ECO:0008006" key="3">
    <source>
        <dbReference type="Google" id="ProtNLM"/>
    </source>
</evidence>
<dbReference type="RefSeq" id="XP_062705642.1">
    <property type="nucleotide sequence ID" value="XM_062849658.1"/>
</dbReference>
<protein>
    <recommendedName>
        <fullName evidence="3">Transposase domain-containing protein</fullName>
    </recommendedName>
</protein>
<reference evidence="1" key="2">
    <citation type="submission" date="2025-05" db="UniProtKB">
        <authorList>
            <consortium name="EnsemblMetazoa"/>
        </authorList>
    </citation>
    <scope>IDENTIFICATION</scope>
    <source>
        <strain evidence="1">Foshan</strain>
    </source>
</reference>
<dbReference type="RefSeq" id="XP_062705641.1">
    <property type="nucleotide sequence ID" value="XM_062849657.1"/>
</dbReference>
<evidence type="ECO:0000313" key="1">
    <source>
        <dbReference type="EnsemblMetazoa" id="AALFPA23_005651.P7238"/>
    </source>
</evidence>
<dbReference type="Pfam" id="PF02992">
    <property type="entry name" value="Transposase_21"/>
    <property type="match status" value="1"/>
</dbReference>
<reference evidence="2" key="1">
    <citation type="journal article" date="2015" name="Proc. Natl. Acad. Sci. U.S.A.">
        <title>Genome sequence of the Asian Tiger mosquito, Aedes albopictus, reveals insights into its biology, genetics, and evolution.</title>
        <authorList>
            <person name="Chen X.G."/>
            <person name="Jiang X."/>
            <person name="Gu J."/>
            <person name="Xu M."/>
            <person name="Wu Y."/>
            <person name="Deng Y."/>
            <person name="Zhang C."/>
            <person name="Bonizzoni M."/>
            <person name="Dermauw W."/>
            <person name="Vontas J."/>
            <person name="Armbruster P."/>
            <person name="Huang X."/>
            <person name="Yang Y."/>
            <person name="Zhang H."/>
            <person name="He W."/>
            <person name="Peng H."/>
            <person name="Liu Y."/>
            <person name="Wu K."/>
            <person name="Chen J."/>
            <person name="Lirakis M."/>
            <person name="Topalis P."/>
            <person name="Van Leeuwen T."/>
            <person name="Hall A.B."/>
            <person name="Jiang X."/>
            <person name="Thorpe C."/>
            <person name="Mueller R.L."/>
            <person name="Sun C."/>
            <person name="Waterhouse R.M."/>
            <person name="Yan G."/>
            <person name="Tu Z.J."/>
            <person name="Fang X."/>
            <person name="James A.A."/>
        </authorList>
    </citation>
    <scope>NUCLEOTIDE SEQUENCE [LARGE SCALE GENOMIC DNA]</scope>
    <source>
        <strain evidence="2">Foshan</strain>
    </source>
</reference>
<dbReference type="EnsemblMetazoa" id="AALFPA23_005651.R7238">
    <property type="protein sequence ID" value="AALFPA23_005651.P7238"/>
    <property type="gene ID" value="AALFPA23_005651"/>
</dbReference>
<dbReference type="PANTHER" id="PTHR46579">
    <property type="entry name" value="F5/8 TYPE C DOMAIN-CONTAINING PROTEIN-RELATED"/>
    <property type="match status" value="1"/>
</dbReference>
<dbReference type="GeneID" id="134287586"/>
<keyword evidence="2" id="KW-1185">Reference proteome</keyword>
<organism evidence="1 2">
    <name type="scientific">Aedes albopictus</name>
    <name type="common">Asian tiger mosquito</name>
    <name type="synonym">Stegomyia albopicta</name>
    <dbReference type="NCBI Taxonomy" id="7160"/>
    <lineage>
        <taxon>Eukaryota</taxon>
        <taxon>Metazoa</taxon>
        <taxon>Ecdysozoa</taxon>
        <taxon>Arthropoda</taxon>
        <taxon>Hexapoda</taxon>
        <taxon>Insecta</taxon>
        <taxon>Pterygota</taxon>
        <taxon>Neoptera</taxon>
        <taxon>Endopterygota</taxon>
        <taxon>Diptera</taxon>
        <taxon>Nematocera</taxon>
        <taxon>Culicoidea</taxon>
        <taxon>Culicidae</taxon>
        <taxon>Culicinae</taxon>
        <taxon>Aedini</taxon>
        <taxon>Aedes</taxon>
        <taxon>Stegomyia</taxon>
    </lineage>
</organism>
<accession>A0ABM1Y4J6</accession>
<proteinExistence type="predicted"/>